<evidence type="ECO:0000313" key="1">
    <source>
        <dbReference type="EMBL" id="KZT18467.1"/>
    </source>
</evidence>
<accession>A0A165MKW9</accession>
<sequence>MRALLLKGCPTEIATIATFIERPDTSPYLTISVLVLAYSLTQLDPSPLFTRLDVRLPAYSSRRLYLA</sequence>
<dbReference type="EMBL" id="KV425680">
    <property type="protein sequence ID" value="KZT18467.1"/>
    <property type="molecule type" value="Genomic_DNA"/>
</dbReference>
<dbReference type="AlphaFoldDB" id="A0A165MKW9"/>
<dbReference type="InParanoid" id="A0A165MKW9"/>
<reference evidence="1 2" key="1">
    <citation type="journal article" date="2016" name="Mol. Biol. Evol.">
        <title>Comparative Genomics of Early-Diverging Mushroom-Forming Fungi Provides Insights into the Origins of Lignocellulose Decay Capabilities.</title>
        <authorList>
            <person name="Nagy L.G."/>
            <person name="Riley R."/>
            <person name="Tritt A."/>
            <person name="Adam C."/>
            <person name="Daum C."/>
            <person name="Floudas D."/>
            <person name="Sun H."/>
            <person name="Yadav J.S."/>
            <person name="Pangilinan J."/>
            <person name="Larsson K.H."/>
            <person name="Matsuura K."/>
            <person name="Barry K."/>
            <person name="Labutti K."/>
            <person name="Kuo R."/>
            <person name="Ohm R.A."/>
            <person name="Bhattacharya S.S."/>
            <person name="Shirouzu T."/>
            <person name="Yoshinaga Y."/>
            <person name="Martin F.M."/>
            <person name="Grigoriev I.V."/>
            <person name="Hibbett D.S."/>
        </authorList>
    </citation>
    <scope>NUCLEOTIDE SEQUENCE [LARGE SCALE GENOMIC DNA]</scope>
    <source>
        <strain evidence="1 2">HHB14362 ss-1</strain>
    </source>
</reference>
<name>A0A165MKW9_9AGAM</name>
<dbReference type="Proteomes" id="UP000076761">
    <property type="component" value="Unassembled WGS sequence"/>
</dbReference>
<protein>
    <submittedName>
        <fullName evidence="1">Uncharacterized protein</fullName>
    </submittedName>
</protein>
<proteinExistence type="predicted"/>
<organism evidence="1 2">
    <name type="scientific">Neolentinus lepideus HHB14362 ss-1</name>
    <dbReference type="NCBI Taxonomy" id="1314782"/>
    <lineage>
        <taxon>Eukaryota</taxon>
        <taxon>Fungi</taxon>
        <taxon>Dikarya</taxon>
        <taxon>Basidiomycota</taxon>
        <taxon>Agaricomycotina</taxon>
        <taxon>Agaricomycetes</taxon>
        <taxon>Gloeophyllales</taxon>
        <taxon>Gloeophyllaceae</taxon>
        <taxon>Neolentinus</taxon>
    </lineage>
</organism>
<gene>
    <name evidence="1" type="ORF">NEOLEDRAFT_1143370</name>
</gene>
<keyword evidence="2" id="KW-1185">Reference proteome</keyword>
<evidence type="ECO:0000313" key="2">
    <source>
        <dbReference type="Proteomes" id="UP000076761"/>
    </source>
</evidence>